<organism evidence="1 2">
    <name type="scientific">Racocetra persica</name>
    <dbReference type="NCBI Taxonomy" id="160502"/>
    <lineage>
        <taxon>Eukaryota</taxon>
        <taxon>Fungi</taxon>
        <taxon>Fungi incertae sedis</taxon>
        <taxon>Mucoromycota</taxon>
        <taxon>Glomeromycotina</taxon>
        <taxon>Glomeromycetes</taxon>
        <taxon>Diversisporales</taxon>
        <taxon>Gigasporaceae</taxon>
        <taxon>Racocetra</taxon>
    </lineage>
</organism>
<proteinExistence type="predicted"/>
<keyword evidence="2" id="KW-1185">Reference proteome</keyword>
<comment type="caution">
    <text evidence="1">The sequence shown here is derived from an EMBL/GenBank/DDBJ whole genome shotgun (WGS) entry which is preliminary data.</text>
</comment>
<evidence type="ECO:0000313" key="1">
    <source>
        <dbReference type="EMBL" id="CAG8559192.1"/>
    </source>
</evidence>
<reference evidence="1" key="1">
    <citation type="submission" date="2021-06" db="EMBL/GenBank/DDBJ databases">
        <authorList>
            <person name="Kallberg Y."/>
            <person name="Tangrot J."/>
            <person name="Rosling A."/>
        </authorList>
    </citation>
    <scope>NUCLEOTIDE SEQUENCE</scope>
    <source>
        <strain evidence="1">MA461A</strain>
    </source>
</reference>
<evidence type="ECO:0000313" key="2">
    <source>
        <dbReference type="Proteomes" id="UP000789920"/>
    </source>
</evidence>
<dbReference type="EMBL" id="CAJVQC010005815">
    <property type="protein sequence ID" value="CAG8559192.1"/>
    <property type="molecule type" value="Genomic_DNA"/>
</dbReference>
<name>A0ACA9M464_9GLOM</name>
<protein>
    <submittedName>
        <fullName evidence="1">23834_t:CDS:1</fullName>
    </submittedName>
</protein>
<gene>
    <name evidence="1" type="ORF">RPERSI_LOCUS4293</name>
</gene>
<accession>A0ACA9M464</accession>
<dbReference type="Proteomes" id="UP000789920">
    <property type="component" value="Unassembled WGS sequence"/>
</dbReference>
<feature type="non-terminal residue" evidence="1">
    <location>
        <position position="1"/>
    </location>
</feature>
<sequence>KDEAPNFPECQEKENDRVKRRQRPRLIGQLKPTIILYGDSHPKGLEIVQFAGQDQDKADCLIIMGTSLRIFGVKALIKDFASAVHGRNGYVILVNDTDVVTKEWKGIIDCQIEGTCDEWVKFVDVELSNVERMRTMKLLKRKIGRQIIKEQKERC</sequence>